<dbReference type="PANTHER" id="PTHR16121:SF0">
    <property type="entry name" value="CAP-SPECIFIC MRNA (NUCLEOSIDE-2'-O-)-METHYLTRANSFERASE 1"/>
    <property type="match status" value="1"/>
</dbReference>
<dbReference type="GO" id="GO:0005634">
    <property type="term" value="C:nucleus"/>
    <property type="evidence" value="ECO:0007669"/>
    <property type="project" value="TreeGrafter"/>
</dbReference>
<dbReference type="InterPro" id="IPR002877">
    <property type="entry name" value="RNA_MeTrfase_FtsJ_dom"/>
</dbReference>
<dbReference type="GO" id="GO:0005737">
    <property type="term" value="C:cytoplasm"/>
    <property type="evidence" value="ECO:0007669"/>
    <property type="project" value="TreeGrafter"/>
</dbReference>
<sequence length="398" mass="46611">MSYYLLPKIPIQVIKHIQYTDNDSIPETSISNSLSLYLSEIKEKIEPNEKEWDVYKKHTNPYEYIHSNVPSKKKSVSKIVPLSRSFFKMIEIIHTFDLNTDNRPMNFFHLAEGPGGFIEAFVKTRENKNDVYHGMTLIDADNEVNVPSWKRADTFLKENPNVKLEYGKDGTGNILNMGNLKHCVEKYSNKMDIITADGGFDFSVDFNNQEISITRLLFAQIIFALCMQKKGGCFVLKLFDCFMQHTVDLLYILSAFYEKVYIIKPHTSRYANSEKYIVCKNFIFSSNTYYLNILETQFEKMLQSKKHVHRFLTIPVSNIFITKLEEYNAIFGQQQIENIHYTLCLMHNKNKQERINQLIQANTEKCVYWCNKHNIPHLSFTPEHNVFLSTSFNRNGRF</sequence>
<dbReference type="GO" id="GO:0004483">
    <property type="term" value="F:methyltransferase cap1 activity"/>
    <property type="evidence" value="ECO:0007669"/>
    <property type="project" value="UniProtKB-ARBA"/>
</dbReference>
<dbReference type="PANTHER" id="PTHR16121">
    <property type="entry name" value="CAP-SPECIFIC MRNA (NUCLEOSIDE-2'-O-)-METHYLTRANSFERASE 1-RELATED"/>
    <property type="match status" value="1"/>
</dbReference>
<name>A0A6C0IPX5_9ZZZZ</name>
<evidence type="ECO:0000313" key="2">
    <source>
        <dbReference type="EMBL" id="QHT94496.1"/>
    </source>
</evidence>
<accession>A0A6C0IPX5</accession>
<dbReference type="GO" id="GO:0032259">
    <property type="term" value="P:methylation"/>
    <property type="evidence" value="ECO:0007669"/>
    <property type="project" value="InterPro"/>
</dbReference>
<dbReference type="InterPro" id="IPR029063">
    <property type="entry name" value="SAM-dependent_MTases_sf"/>
</dbReference>
<dbReference type="EMBL" id="MN740223">
    <property type="protein sequence ID" value="QHT94496.1"/>
    <property type="molecule type" value="Genomic_DNA"/>
</dbReference>
<dbReference type="GO" id="GO:0006370">
    <property type="term" value="P:7-methylguanosine mRNA capping"/>
    <property type="evidence" value="ECO:0007669"/>
    <property type="project" value="TreeGrafter"/>
</dbReference>
<dbReference type="Gene3D" id="3.40.50.12760">
    <property type="match status" value="1"/>
</dbReference>
<protein>
    <recommendedName>
        <fullName evidence="1">Ribosomal RNA methyltransferase FtsJ domain-containing protein</fullName>
    </recommendedName>
</protein>
<reference evidence="2" key="1">
    <citation type="journal article" date="2020" name="Nature">
        <title>Giant virus diversity and host interactions through global metagenomics.</title>
        <authorList>
            <person name="Schulz F."/>
            <person name="Roux S."/>
            <person name="Paez-Espino D."/>
            <person name="Jungbluth S."/>
            <person name="Walsh D.A."/>
            <person name="Denef V.J."/>
            <person name="McMahon K.D."/>
            <person name="Konstantinidis K.T."/>
            <person name="Eloe-Fadrosh E.A."/>
            <person name="Kyrpides N.C."/>
            <person name="Woyke T."/>
        </authorList>
    </citation>
    <scope>NUCLEOTIDE SEQUENCE</scope>
    <source>
        <strain evidence="2">GVMAG-M-3300024258-28</strain>
    </source>
</reference>
<dbReference type="AlphaFoldDB" id="A0A6C0IPX5"/>
<dbReference type="SUPFAM" id="SSF53335">
    <property type="entry name" value="S-adenosyl-L-methionine-dependent methyltransferases"/>
    <property type="match status" value="1"/>
</dbReference>
<proteinExistence type="predicted"/>
<feature type="domain" description="Ribosomal RNA methyltransferase FtsJ" evidence="1">
    <location>
        <begin position="83"/>
        <end position="282"/>
    </location>
</feature>
<dbReference type="InterPro" id="IPR050851">
    <property type="entry name" value="mRNA_Cap_2O-Ribose_MeTrfase"/>
</dbReference>
<evidence type="ECO:0000259" key="1">
    <source>
        <dbReference type="Pfam" id="PF01728"/>
    </source>
</evidence>
<organism evidence="2">
    <name type="scientific">viral metagenome</name>
    <dbReference type="NCBI Taxonomy" id="1070528"/>
    <lineage>
        <taxon>unclassified sequences</taxon>
        <taxon>metagenomes</taxon>
        <taxon>organismal metagenomes</taxon>
    </lineage>
</organism>
<dbReference type="Pfam" id="PF01728">
    <property type="entry name" value="FtsJ"/>
    <property type="match status" value="1"/>
</dbReference>